<keyword evidence="3" id="KW-1133">Transmembrane helix</keyword>
<dbReference type="GO" id="GO:0005886">
    <property type="term" value="C:plasma membrane"/>
    <property type="evidence" value="ECO:0007669"/>
    <property type="project" value="UniProtKB-SubCell"/>
</dbReference>
<dbReference type="InterPro" id="IPR003784">
    <property type="entry name" value="BioY"/>
</dbReference>
<evidence type="ECO:0000313" key="5">
    <source>
        <dbReference type="EMBL" id="OPX18568.1"/>
    </source>
</evidence>
<dbReference type="PANTHER" id="PTHR34295:SF1">
    <property type="entry name" value="BIOTIN TRANSPORTER BIOY"/>
    <property type="match status" value="1"/>
</dbReference>
<proteinExistence type="inferred from homology"/>
<keyword evidence="2 3" id="KW-0472">Membrane</keyword>
<keyword evidence="2" id="KW-1003">Cell membrane</keyword>
<feature type="transmembrane region" description="Helical" evidence="3">
    <location>
        <begin position="29"/>
        <end position="46"/>
    </location>
</feature>
<feature type="chain" id="PRO_5012369972" description="Biotin transporter" evidence="4">
    <location>
        <begin position="20"/>
        <end position="172"/>
    </location>
</feature>
<evidence type="ECO:0000256" key="3">
    <source>
        <dbReference type="SAM" id="Phobius"/>
    </source>
</evidence>
<feature type="signal peptide" evidence="4">
    <location>
        <begin position="1"/>
        <end position="19"/>
    </location>
</feature>
<evidence type="ECO:0000313" key="6">
    <source>
        <dbReference type="Proteomes" id="UP000191663"/>
    </source>
</evidence>
<dbReference type="EMBL" id="MUKB01000007">
    <property type="protein sequence ID" value="OPX18568.1"/>
    <property type="molecule type" value="Genomic_DNA"/>
</dbReference>
<keyword evidence="3" id="KW-0812">Transmembrane</keyword>
<comment type="similarity">
    <text evidence="1 2">Belongs to the BioY family.</text>
</comment>
<feature type="transmembrane region" description="Helical" evidence="3">
    <location>
        <begin position="76"/>
        <end position="95"/>
    </location>
</feature>
<dbReference type="PIRSF" id="PIRSF016661">
    <property type="entry name" value="BioY"/>
    <property type="match status" value="1"/>
</dbReference>
<protein>
    <recommendedName>
        <fullName evidence="2">Biotin transporter</fullName>
    </recommendedName>
</protein>
<dbReference type="GO" id="GO:0015225">
    <property type="term" value="F:biotin transmembrane transporter activity"/>
    <property type="evidence" value="ECO:0007669"/>
    <property type="project" value="UniProtKB-UniRule"/>
</dbReference>
<keyword evidence="2" id="KW-0813">Transport</keyword>
<dbReference type="AlphaFoldDB" id="A0A1V4QGU2"/>
<feature type="transmembrane region" description="Helical" evidence="3">
    <location>
        <begin position="142"/>
        <end position="162"/>
    </location>
</feature>
<sequence length="172" mass="18474">MSKKLFLCLAVAGICGASAQIRIPLPFTPVPITGQVFVVLLSGIILNGLFGGISMLFYLVLGVVGLPWFAGGQSGFGPTTGYIIGFIPASLYIGLLTERLNQRPGLLNLLGMIMPAVLIIYLFGATYLGFFMKLGFRTTLSLAVFPFIPVDLFKALVVVLIAKPLFSEKRIT</sequence>
<feature type="transmembrane region" description="Helical" evidence="3">
    <location>
        <begin position="53"/>
        <end position="70"/>
    </location>
</feature>
<accession>A0A1V4QGU2</accession>
<organism evidence="5 6">
    <name type="scientific">candidate division WOR-3 bacterium 4484_100</name>
    <dbReference type="NCBI Taxonomy" id="1936077"/>
    <lineage>
        <taxon>Bacteria</taxon>
        <taxon>Bacteria division WOR-3</taxon>
    </lineage>
</organism>
<reference evidence="6" key="1">
    <citation type="submission" date="2017-01" db="EMBL/GenBank/DDBJ databases">
        <title>Novel pathways for hydrocarbon cycling and metabolic interdependencies in hydrothermal sediment communities.</title>
        <authorList>
            <person name="Dombrowski N."/>
            <person name="Seitz K."/>
            <person name="Teske A."/>
            <person name="Baker B."/>
        </authorList>
    </citation>
    <scope>NUCLEOTIDE SEQUENCE [LARGE SCALE GENOMIC DNA]</scope>
</reference>
<comment type="subcellular location">
    <subcellularLocation>
        <location evidence="2">Cell membrane</location>
        <topology evidence="2">Multi-pass membrane protein</topology>
    </subcellularLocation>
</comment>
<dbReference type="Gene3D" id="1.10.1760.20">
    <property type="match status" value="1"/>
</dbReference>
<name>A0A1V4QGU2_UNCW3</name>
<feature type="transmembrane region" description="Helical" evidence="3">
    <location>
        <begin position="107"/>
        <end position="130"/>
    </location>
</feature>
<dbReference type="Pfam" id="PF02632">
    <property type="entry name" value="BioY"/>
    <property type="match status" value="1"/>
</dbReference>
<gene>
    <name evidence="5" type="ORF">BXT86_00585</name>
</gene>
<dbReference type="Proteomes" id="UP000191663">
    <property type="component" value="Unassembled WGS sequence"/>
</dbReference>
<keyword evidence="4" id="KW-0732">Signal</keyword>
<comment type="caution">
    <text evidence="5">The sequence shown here is derived from an EMBL/GenBank/DDBJ whole genome shotgun (WGS) entry which is preliminary data.</text>
</comment>
<evidence type="ECO:0000256" key="1">
    <source>
        <dbReference type="ARBA" id="ARBA00010692"/>
    </source>
</evidence>
<dbReference type="PANTHER" id="PTHR34295">
    <property type="entry name" value="BIOTIN TRANSPORTER BIOY"/>
    <property type="match status" value="1"/>
</dbReference>
<evidence type="ECO:0000256" key="4">
    <source>
        <dbReference type="SAM" id="SignalP"/>
    </source>
</evidence>
<evidence type="ECO:0000256" key="2">
    <source>
        <dbReference type="PIRNR" id="PIRNR016661"/>
    </source>
</evidence>